<feature type="compositionally biased region" description="Low complexity" evidence="1">
    <location>
        <begin position="8"/>
        <end position="24"/>
    </location>
</feature>
<proteinExistence type="predicted"/>
<dbReference type="KEGG" id="pnl:PNK_0290"/>
<gene>
    <name evidence="3" type="ORF">PNK_0290</name>
</gene>
<evidence type="ECO:0000313" key="3">
    <source>
        <dbReference type="EMBL" id="CUI15927.1"/>
    </source>
</evidence>
<dbReference type="RefSeq" id="WP_059059853.1">
    <property type="nucleotide sequence ID" value="NZ_LN879502.1"/>
</dbReference>
<protein>
    <recommendedName>
        <fullName evidence="2">PI3K/PI4K catalytic domain-containing protein</fullName>
    </recommendedName>
</protein>
<evidence type="ECO:0000256" key="1">
    <source>
        <dbReference type="SAM" id="MobiDB-lite"/>
    </source>
</evidence>
<dbReference type="PATRIC" id="fig|389348.3.peg.328"/>
<evidence type="ECO:0000259" key="2">
    <source>
        <dbReference type="Pfam" id="PF00454"/>
    </source>
</evidence>
<sequence>MNGLPGFSSNNPVQGVVSNVSVSNEEPKSKRQKLKEVKVEPEVECEGVEDSHHLEKHSTILLQEKMLSKNLQSQVVGKVAVDEQKPSSLDIITEKICQCFNFSPIELNKRLNGKELNLENLADLCSGLIDQKLRSGQSISAQEVIQLNDLLFNTELVVICAQYSEINDLVNPHPVGVIASLFDCIQHMDGKLSFEEEISRVTDYIETKPDIKKYPSVVESIEINNVLPVFQRLMDNPETPTNEKEAYADAIKEYTKYKEDVKNWQLGLSQFPIVDTKEFLKSNNCNEAYVLNGKTNGCQWIFKPPTFNNQNLPINEFLASKVNGHGQFPIPLTILIHFKNVEGSAQIFIRDAKSLDDITMKAGELVKKNSEKKDSKEDEIGDSLTLEEAYSQVIDMNQIQALVIFDLLFGNTDRHQANILFQGSRPFGIDHDSCFQGLAKEYLKMDYLELISDDKQFSQEVRVLFSSGNIEQYQQIMRENKMPKDAVIWLQDAAFILNEQMEKGLPIKDIVGILKEEWEKRFDF</sequence>
<accession>A0A0U5J9Z9</accession>
<keyword evidence="4" id="KW-1185">Reference proteome</keyword>
<organism evidence="3 4">
    <name type="scientific">Candidatus Protochlamydia naegleriophila</name>
    <dbReference type="NCBI Taxonomy" id="389348"/>
    <lineage>
        <taxon>Bacteria</taxon>
        <taxon>Pseudomonadati</taxon>
        <taxon>Chlamydiota</taxon>
        <taxon>Chlamydiia</taxon>
        <taxon>Parachlamydiales</taxon>
        <taxon>Parachlamydiaceae</taxon>
        <taxon>Candidatus Protochlamydia</taxon>
    </lineage>
</organism>
<dbReference type="InterPro" id="IPR000403">
    <property type="entry name" value="PI3/4_kinase_cat_dom"/>
</dbReference>
<reference evidence="4" key="1">
    <citation type="submission" date="2015-09" db="EMBL/GenBank/DDBJ databases">
        <authorList>
            <person name="Bertelli C."/>
        </authorList>
    </citation>
    <scope>NUCLEOTIDE SEQUENCE [LARGE SCALE GENOMIC DNA]</scope>
    <source>
        <strain evidence="4">KNic</strain>
    </source>
</reference>
<dbReference type="Proteomes" id="UP000069902">
    <property type="component" value="Chromosome cPNK"/>
</dbReference>
<dbReference type="Pfam" id="PF00454">
    <property type="entry name" value="PI3_PI4_kinase"/>
    <property type="match status" value="1"/>
</dbReference>
<dbReference type="EMBL" id="LN879502">
    <property type="protein sequence ID" value="CUI15927.1"/>
    <property type="molecule type" value="Genomic_DNA"/>
</dbReference>
<dbReference type="AlphaFoldDB" id="A0A0U5J9Z9"/>
<evidence type="ECO:0000313" key="4">
    <source>
        <dbReference type="Proteomes" id="UP000069902"/>
    </source>
</evidence>
<feature type="domain" description="PI3K/PI4K catalytic" evidence="2">
    <location>
        <begin position="385"/>
        <end position="437"/>
    </location>
</feature>
<name>A0A0U5J9Z9_9BACT</name>
<dbReference type="STRING" id="389348.PNK_0290"/>
<dbReference type="InParanoid" id="A0A0U5J9Z9"/>
<feature type="compositionally biased region" description="Basic and acidic residues" evidence="1">
    <location>
        <begin position="25"/>
        <end position="36"/>
    </location>
</feature>
<feature type="region of interest" description="Disordered" evidence="1">
    <location>
        <begin position="1"/>
        <end position="36"/>
    </location>
</feature>